<evidence type="ECO:0000313" key="1">
    <source>
        <dbReference type="EMBL" id="PIU24439.1"/>
    </source>
</evidence>
<comment type="caution">
    <text evidence="1">The sequence shown here is derived from an EMBL/GenBank/DDBJ whole genome shotgun (WGS) entry which is preliminary data.</text>
</comment>
<reference evidence="2" key="1">
    <citation type="submission" date="2017-09" db="EMBL/GenBank/DDBJ databases">
        <title>Depth-based differentiation of microbial function through sediment-hosted aquifers and enrichment of novel symbionts in the deep terrestrial subsurface.</title>
        <authorList>
            <person name="Probst A.J."/>
            <person name="Ladd B."/>
            <person name="Jarett J.K."/>
            <person name="Geller-Mcgrath D.E."/>
            <person name="Sieber C.M.K."/>
            <person name="Emerson J.B."/>
            <person name="Anantharaman K."/>
            <person name="Thomas B.C."/>
            <person name="Malmstrom R."/>
            <person name="Stieglmeier M."/>
            <person name="Klingl A."/>
            <person name="Woyke T."/>
            <person name="Ryan C.M."/>
            <person name="Banfield J.F."/>
        </authorList>
    </citation>
    <scope>NUCLEOTIDE SEQUENCE [LARGE SCALE GENOMIC DNA]</scope>
</reference>
<dbReference type="AlphaFoldDB" id="A0A2M6YCM4"/>
<dbReference type="EMBL" id="PEXI01000036">
    <property type="protein sequence ID" value="PIU24439.1"/>
    <property type="molecule type" value="Genomic_DNA"/>
</dbReference>
<organism evidence="1 2">
    <name type="scientific">Candidatus Berkelbacteria bacterium CG08_land_8_20_14_0_20_39_8</name>
    <dbReference type="NCBI Taxonomy" id="1974511"/>
    <lineage>
        <taxon>Bacteria</taxon>
        <taxon>Candidatus Berkelbacteria</taxon>
    </lineage>
</organism>
<dbReference type="Proteomes" id="UP000229896">
    <property type="component" value="Unassembled WGS sequence"/>
</dbReference>
<proteinExistence type="predicted"/>
<gene>
    <name evidence="1" type="ORF">COT12_01065</name>
</gene>
<evidence type="ECO:0000313" key="2">
    <source>
        <dbReference type="Proteomes" id="UP000229896"/>
    </source>
</evidence>
<accession>A0A2M6YCM4</accession>
<protein>
    <submittedName>
        <fullName evidence="1">Uncharacterized protein</fullName>
    </submittedName>
</protein>
<name>A0A2M6YCM4_9BACT</name>
<sequence length="106" mass="12212">MCKLEKEFDIWNFGERSFSRIGRVYIYNDGSINFSNETPAGIKEMILAGIEFPKPFVGGGILAKIHWYFNPETITVKPCDELFAEALDYYQQQEQFYAQLARGAEV</sequence>